<comment type="caution">
    <text evidence="2">The sequence shown here is derived from an EMBL/GenBank/DDBJ whole genome shotgun (WGS) entry which is preliminary data.</text>
</comment>
<feature type="region of interest" description="Disordered" evidence="1">
    <location>
        <begin position="437"/>
        <end position="530"/>
    </location>
</feature>
<dbReference type="EMBL" id="CAOQHR010000006">
    <property type="protein sequence ID" value="CAI6336689.1"/>
    <property type="molecule type" value="Genomic_DNA"/>
</dbReference>
<reference evidence="2" key="1">
    <citation type="submission" date="2023-01" db="EMBL/GenBank/DDBJ databases">
        <authorList>
            <person name="Van Ghelder C."/>
            <person name="Rancurel C."/>
        </authorList>
    </citation>
    <scope>NUCLEOTIDE SEQUENCE</scope>
    <source>
        <strain evidence="2">CNCM I-4278</strain>
    </source>
</reference>
<dbReference type="Proteomes" id="UP001152607">
    <property type="component" value="Unassembled WGS sequence"/>
</dbReference>
<evidence type="ECO:0000313" key="2">
    <source>
        <dbReference type="EMBL" id="CAI6336689.1"/>
    </source>
</evidence>
<feature type="compositionally biased region" description="Polar residues" evidence="1">
    <location>
        <begin position="437"/>
        <end position="452"/>
    </location>
</feature>
<sequence length="928" mass="102672">MKNKGLDTPLANDDSPGIGVGLEIRGFEIVNNDPKAKSPPDKDKALTAVKGAGLVVPDQKTCGTNWALTAERVGDDIETLTFQWVIDGKRTKLKDGGDTQDADSLVLPEIWKEIQKSLEDWAPNENTQVEIKGAEEYGKWTTSKPKVFNTLLLNPGVQITAPLPLSGIQDLISTAKKGGKSALLPTTISKLDRFVLIEKKDLKDWYKPKRIDDDLLGFYSLLLSYVKVASEASAADIGGPKQALPIMPKTSFVTMYKIWADRMEKNKQSKRKRGKENTRLYTIVKALAEKKNIQNFDRATFHWPKDAKSIQYNAVQPGGDCEPPSNRMTLNVAEVNVDWPTKQNDLAAKTLSVNTWINYLDDETRPNDLFATMDKAVYDGQIGALGTRSERNFYLEKELHPLFTFRNLAGESYARCIGLSSSRKNVQINHAASLQTTSNALESKPRTSQANAKTALKAPSLTPTMRHASASHLKKNKGKCGADQVLDAAEGGQNNDTPNPVCKPDDDKKCPAGKNAATRPPKKRNDKNYKAECATDEKSDFECKDKDTYDHRVVKDGKIEHSCRATRDKKKKQKEKATKRSKEAKDPKKKTGDKMDKDKKEREKNTRDKNRRTRSGFCFALLGGTGAWGDKELEDLSADEIDGLVDTWPDDMQDSPGFIPDWVVKIEPHQKTHFEAVGGDMMMAGAFPPLLSVVSSIVKMSTGFARVGGLTATRVYRTIRTGARGPAKAVAKQAAKSSNTVGKILKDKRFLDCLSVVASTAGSLSSRDENSKNTVIADVGDNDVSIDWSRKDPGIKIQPEDDKQIVVKLMTEAKNFFTNNQDPQPWAVTYPDAIIRPGRLYYEQCTNLPDDYKNQVSAIAVEGGCCIAYADSDCKPESWMFGMENREVLKLKGHHNDNIESFWCTFWSGLDGDELCQGAPRTGNGVAV</sequence>
<name>A0A9W4UJX5_9PLEO</name>
<gene>
    <name evidence="2" type="ORF">PDIGIT_LOCUS9794</name>
</gene>
<feature type="compositionally biased region" description="Basic and acidic residues" evidence="1">
    <location>
        <begin position="575"/>
        <end position="608"/>
    </location>
</feature>
<dbReference type="AlphaFoldDB" id="A0A9W4UJX5"/>
<organism evidence="2 3">
    <name type="scientific">Periconia digitata</name>
    <dbReference type="NCBI Taxonomy" id="1303443"/>
    <lineage>
        <taxon>Eukaryota</taxon>
        <taxon>Fungi</taxon>
        <taxon>Dikarya</taxon>
        <taxon>Ascomycota</taxon>
        <taxon>Pezizomycotina</taxon>
        <taxon>Dothideomycetes</taxon>
        <taxon>Pleosporomycetidae</taxon>
        <taxon>Pleosporales</taxon>
        <taxon>Massarineae</taxon>
        <taxon>Periconiaceae</taxon>
        <taxon>Periconia</taxon>
    </lineage>
</organism>
<proteinExistence type="predicted"/>
<feature type="region of interest" description="Disordered" evidence="1">
    <location>
        <begin position="561"/>
        <end position="610"/>
    </location>
</feature>
<dbReference type="OrthoDB" id="5150738at2759"/>
<evidence type="ECO:0000256" key="1">
    <source>
        <dbReference type="SAM" id="MobiDB-lite"/>
    </source>
</evidence>
<keyword evidence="3" id="KW-1185">Reference proteome</keyword>
<accession>A0A9W4UJX5</accession>
<evidence type="ECO:0000313" key="3">
    <source>
        <dbReference type="Proteomes" id="UP001152607"/>
    </source>
</evidence>
<protein>
    <submittedName>
        <fullName evidence="2">Uncharacterized protein</fullName>
    </submittedName>
</protein>